<keyword evidence="6 7" id="KW-0472">Membrane</keyword>
<dbReference type="Gene3D" id="3.30.240.20">
    <property type="entry name" value="bsu07140 like domains"/>
    <property type="match status" value="1"/>
</dbReference>
<accession>A0A845QE20</accession>
<evidence type="ECO:0000256" key="5">
    <source>
        <dbReference type="ARBA" id="ARBA00022989"/>
    </source>
</evidence>
<dbReference type="AlphaFoldDB" id="A0A845QE20"/>
<evidence type="ECO:0000313" key="11">
    <source>
        <dbReference type="Proteomes" id="UP000470384"/>
    </source>
</evidence>
<evidence type="ECO:0000256" key="6">
    <source>
        <dbReference type="ARBA" id="ARBA00023136"/>
    </source>
</evidence>
<name>A0A845QE20_9HYPH</name>
<evidence type="ECO:0000256" key="4">
    <source>
        <dbReference type="ARBA" id="ARBA00022692"/>
    </source>
</evidence>
<keyword evidence="11" id="KW-1185">Reference proteome</keyword>
<dbReference type="InterPro" id="IPR007353">
    <property type="entry name" value="DUF421"/>
</dbReference>
<sequence>MLEALIGKPEDLLPTVVAAMLIYPAIVLFIRVGGKRSTSQMNNFDWIVTVAIGSLASSGILLSEVSVADALAGMAVLMALQYVLTRAAFSSEWVARLVKAEPRLLFHDGKFLRAAMRRERVTEPEIMSKMREQGIADLCDVHSVVLETDASVSIITRHAHAKAGLETSLLGKLDAAE</sequence>
<dbReference type="RefSeq" id="WP_160588536.1">
    <property type="nucleotide sequence ID" value="NZ_BMHN01000001.1"/>
</dbReference>
<feature type="domain" description="YetF C-terminal" evidence="8">
    <location>
        <begin position="91"/>
        <end position="159"/>
    </location>
</feature>
<protein>
    <submittedName>
        <fullName evidence="10">DUF421 domain-containing protein</fullName>
    </submittedName>
</protein>
<dbReference type="InterPro" id="IPR048454">
    <property type="entry name" value="YetF_N"/>
</dbReference>
<keyword evidence="4 7" id="KW-0812">Transmembrane</keyword>
<dbReference type="Pfam" id="PF04239">
    <property type="entry name" value="DUF421"/>
    <property type="match status" value="1"/>
</dbReference>
<dbReference type="OrthoDB" id="9793799at2"/>
<evidence type="ECO:0000256" key="7">
    <source>
        <dbReference type="SAM" id="Phobius"/>
    </source>
</evidence>
<feature type="transmembrane region" description="Helical" evidence="7">
    <location>
        <begin position="44"/>
        <end position="62"/>
    </location>
</feature>
<dbReference type="GO" id="GO:0005886">
    <property type="term" value="C:plasma membrane"/>
    <property type="evidence" value="ECO:0007669"/>
    <property type="project" value="UniProtKB-SubCell"/>
</dbReference>
<feature type="domain" description="YetF-like N-terminal transmembrane" evidence="9">
    <location>
        <begin position="25"/>
        <end position="84"/>
    </location>
</feature>
<dbReference type="GeneID" id="300654186"/>
<dbReference type="Proteomes" id="UP000470384">
    <property type="component" value="Unassembled WGS sequence"/>
</dbReference>
<proteinExistence type="inferred from homology"/>
<evidence type="ECO:0000256" key="1">
    <source>
        <dbReference type="ARBA" id="ARBA00004651"/>
    </source>
</evidence>
<gene>
    <name evidence="10" type="ORF">GTQ45_11965</name>
</gene>
<evidence type="ECO:0000259" key="8">
    <source>
        <dbReference type="Pfam" id="PF04239"/>
    </source>
</evidence>
<evidence type="ECO:0000313" key="10">
    <source>
        <dbReference type="EMBL" id="NBG96450.1"/>
    </source>
</evidence>
<dbReference type="PANTHER" id="PTHR34582:SF6">
    <property type="entry name" value="UPF0702 TRANSMEMBRANE PROTEIN YCAP"/>
    <property type="match status" value="1"/>
</dbReference>
<evidence type="ECO:0000256" key="2">
    <source>
        <dbReference type="ARBA" id="ARBA00006448"/>
    </source>
</evidence>
<dbReference type="EMBL" id="WXYQ01000009">
    <property type="protein sequence ID" value="NBG96450.1"/>
    <property type="molecule type" value="Genomic_DNA"/>
</dbReference>
<comment type="similarity">
    <text evidence="2">Belongs to the UPF0702 family.</text>
</comment>
<dbReference type="PANTHER" id="PTHR34582">
    <property type="entry name" value="UPF0702 TRANSMEMBRANE PROTEIN YCAP"/>
    <property type="match status" value="1"/>
</dbReference>
<reference evidence="10 11" key="1">
    <citation type="journal article" date="2016" name="Int. J. Syst. Evol. Microbiol.">
        <title>Pyruvatibacter mobilis gen. nov., sp. nov., a marine bacterium from the culture broth of Picochlorum sp. 122.</title>
        <authorList>
            <person name="Wang G."/>
            <person name="Tang M."/>
            <person name="Wu H."/>
            <person name="Dai S."/>
            <person name="Li T."/>
            <person name="Chen C."/>
            <person name="He H."/>
            <person name="Fan J."/>
            <person name="Xiang W."/>
            <person name="Li X."/>
        </authorList>
    </citation>
    <scope>NUCLEOTIDE SEQUENCE [LARGE SCALE GENOMIC DNA]</scope>
    <source>
        <strain evidence="10 11">GYP-11</strain>
    </source>
</reference>
<dbReference type="Pfam" id="PF20730">
    <property type="entry name" value="YetF_N"/>
    <property type="match status" value="1"/>
</dbReference>
<organism evidence="10 11">
    <name type="scientific">Pyruvatibacter mobilis</name>
    <dbReference type="NCBI Taxonomy" id="1712261"/>
    <lineage>
        <taxon>Bacteria</taxon>
        <taxon>Pseudomonadati</taxon>
        <taxon>Pseudomonadota</taxon>
        <taxon>Alphaproteobacteria</taxon>
        <taxon>Hyphomicrobiales</taxon>
        <taxon>Parvibaculaceae</taxon>
        <taxon>Pyruvatibacter</taxon>
    </lineage>
</organism>
<keyword evidence="3" id="KW-1003">Cell membrane</keyword>
<evidence type="ECO:0000259" key="9">
    <source>
        <dbReference type="Pfam" id="PF20730"/>
    </source>
</evidence>
<comment type="subcellular location">
    <subcellularLocation>
        <location evidence="1">Cell membrane</location>
        <topology evidence="1">Multi-pass membrane protein</topology>
    </subcellularLocation>
</comment>
<comment type="caution">
    <text evidence="10">The sequence shown here is derived from an EMBL/GenBank/DDBJ whole genome shotgun (WGS) entry which is preliminary data.</text>
</comment>
<dbReference type="InterPro" id="IPR023090">
    <property type="entry name" value="UPF0702_alpha/beta_dom_sf"/>
</dbReference>
<keyword evidence="5 7" id="KW-1133">Transmembrane helix</keyword>
<evidence type="ECO:0000256" key="3">
    <source>
        <dbReference type="ARBA" id="ARBA00022475"/>
    </source>
</evidence>
<feature type="transmembrane region" description="Helical" evidence="7">
    <location>
        <begin position="12"/>
        <end position="32"/>
    </location>
</feature>